<dbReference type="EMBL" id="JAHUTI010094127">
    <property type="protein sequence ID" value="MED6262718.1"/>
    <property type="molecule type" value="Genomic_DNA"/>
</dbReference>
<name>A0ABU7CIV6_9TELE</name>
<keyword evidence="2" id="KW-1185">Reference proteome</keyword>
<protein>
    <submittedName>
        <fullName evidence="1">Uncharacterized protein</fullName>
    </submittedName>
</protein>
<accession>A0ABU7CIV6</accession>
<feature type="non-terminal residue" evidence="1">
    <location>
        <position position="1"/>
    </location>
</feature>
<dbReference type="Proteomes" id="UP001345963">
    <property type="component" value="Unassembled WGS sequence"/>
</dbReference>
<comment type="caution">
    <text evidence="1">The sequence shown here is derived from an EMBL/GenBank/DDBJ whole genome shotgun (WGS) entry which is preliminary data.</text>
</comment>
<evidence type="ECO:0000313" key="2">
    <source>
        <dbReference type="Proteomes" id="UP001345963"/>
    </source>
</evidence>
<gene>
    <name evidence="1" type="ORF">ATANTOWER_024679</name>
</gene>
<evidence type="ECO:0000313" key="1">
    <source>
        <dbReference type="EMBL" id="MED6262718.1"/>
    </source>
</evidence>
<reference evidence="1 2" key="1">
    <citation type="submission" date="2021-07" db="EMBL/GenBank/DDBJ databases">
        <authorList>
            <person name="Palmer J.M."/>
        </authorList>
    </citation>
    <scope>NUCLEOTIDE SEQUENCE [LARGE SCALE GENOMIC DNA]</scope>
    <source>
        <strain evidence="1 2">AT_MEX2019</strain>
        <tissue evidence="1">Muscle</tissue>
    </source>
</reference>
<sequence>YKKLISLQQQILSNCCVRLISSPWTTAIEFAIVFIQNYEDHVWSFAADAALSCMALSS</sequence>
<proteinExistence type="predicted"/>
<organism evidence="1 2">
    <name type="scientific">Ataeniobius toweri</name>
    <dbReference type="NCBI Taxonomy" id="208326"/>
    <lineage>
        <taxon>Eukaryota</taxon>
        <taxon>Metazoa</taxon>
        <taxon>Chordata</taxon>
        <taxon>Craniata</taxon>
        <taxon>Vertebrata</taxon>
        <taxon>Euteleostomi</taxon>
        <taxon>Actinopterygii</taxon>
        <taxon>Neopterygii</taxon>
        <taxon>Teleostei</taxon>
        <taxon>Neoteleostei</taxon>
        <taxon>Acanthomorphata</taxon>
        <taxon>Ovalentaria</taxon>
        <taxon>Atherinomorphae</taxon>
        <taxon>Cyprinodontiformes</taxon>
        <taxon>Goodeidae</taxon>
        <taxon>Ataeniobius</taxon>
    </lineage>
</organism>